<feature type="transmembrane region" description="Helical" evidence="7">
    <location>
        <begin position="163"/>
        <end position="188"/>
    </location>
</feature>
<dbReference type="InterPro" id="IPR052337">
    <property type="entry name" value="SAT4-like"/>
</dbReference>
<feature type="transmembrane region" description="Helical" evidence="7">
    <location>
        <begin position="241"/>
        <end position="259"/>
    </location>
</feature>
<proteinExistence type="inferred from homology"/>
<evidence type="ECO:0000313" key="10">
    <source>
        <dbReference type="Proteomes" id="UP000285084"/>
    </source>
</evidence>
<name>A0A420N3E7_FUSOX</name>
<evidence type="ECO:0000256" key="6">
    <source>
        <dbReference type="SAM" id="MobiDB-lite"/>
    </source>
</evidence>
<dbReference type="PANTHER" id="PTHR33048">
    <property type="entry name" value="PTH11-LIKE INTEGRAL MEMBRANE PROTEIN (AFU_ORTHOLOGUE AFUA_5G11245)"/>
    <property type="match status" value="1"/>
</dbReference>
<dbReference type="VEuPathDB" id="FungiDB:FOC4_g10002412"/>
<evidence type="ECO:0000256" key="3">
    <source>
        <dbReference type="ARBA" id="ARBA00022989"/>
    </source>
</evidence>
<reference evidence="9 10" key="1">
    <citation type="journal article" date="2018" name="Sci. Rep.">
        <title>Characterisation of pathogen-specific regions and novel effector candidates in Fusarium oxysporum f. sp. cepae.</title>
        <authorList>
            <person name="Armitage A.D."/>
            <person name="Taylor A."/>
            <person name="Sobczyk M.K."/>
            <person name="Baxter L."/>
            <person name="Greenfield B.P."/>
            <person name="Bates H.J."/>
            <person name="Wilson F."/>
            <person name="Jackson A.C."/>
            <person name="Ott S."/>
            <person name="Harrison R.J."/>
            <person name="Clarkson J.P."/>
        </authorList>
    </citation>
    <scope>NUCLEOTIDE SEQUENCE [LARGE SCALE GENOMIC DNA]</scope>
    <source>
        <strain evidence="9 10">Fo_A13</strain>
    </source>
</reference>
<evidence type="ECO:0000256" key="2">
    <source>
        <dbReference type="ARBA" id="ARBA00022692"/>
    </source>
</evidence>
<feature type="domain" description="Rhodopsin" evidence="8">
    <location>
        <begin position="23"/>
        <end position="259"/>
    </location>
</feature>
<gene>
    <name evidence="9" type="ORF">BFJ69_g8224</name>
</gene>
<dbReference type="VEuPathDB" id="FungiDB:FOMG_14635"/>
<dbReference type="GO" id="GO:0016020">
    <property type="term" value="C:membrane"/>
    <property type="evidence" value="ECO:0007669"/>
    <property type="project" value="UniProtKB-SubCell"/>
</dbReference>
<dbReference type="Proteomes" id="UP000285084">
    <property type="component" value="Unassembled WGS sequence"/>
</dbReference>
<dbReference type="VEuPathDB" id="FungiDB:HZS61_006703"/>
<evidence type="ECO:0000256" key="4">
    <source>
        <dbReference type="ARBA" id="ARBA00023136"/>
    </source>
</evidence>
<evidence type="ECO:0000259" key="8">
    <source>
        <dbReference type="Pfam" id="PF20684"/>
    </source>
</evidence>
<comment type="caution">
    <text evidence="9">The sequence shown here is derived from an EMBL/GenBank/DDBJ whole genome shotgun (WGS) entry which is preliminary data.</text>
</comment>
<feature type="compositionally biased region" description="Low complexity" evidence="6">
    <location>
        <begin position="263"/>
        <end position="272"/>
    </location>
</feature>
<evidence type="ECO:0000256" key="7">
    <source>
        <dbReference type="SAM" id="Phobius"/>
    </source>
</evidence>
<feature type="transmembrane region" description="Helical" evidence="7">
    <location>
        <begin position="200"/>
        <end position="221"/>
    </location>
</feature>
<feature type="compositionally biased region" description="Polar residues" evidence="6">
    <location>
        <begin position="286"/>
        <end position="299"/>
    </location>
</feature>
<evidence type="ECO:0000256" key="1">
    <source>
        <dbReference type="ARBA" id="ARBA00004141"/>
    </source>
</evidence>
<organism evidence="9 10">
    <name type="scientific">Fusarium oxysporum</name>
    <name type="common">Fusarium vascular wilt</name>
    <dbReference type="NCBI Taxonomy" id="5507"/>
    <lineage>
        <taxon>Eukaryota</taxon>
        <taxon>Fungi</taxon>
        <taxon>Dikarya</taxon>
        <taxon>Ascomycota</taxon>
        <taxon>Pezizomycotina</taxon>
        <taxon>Sordariomycetes</taxon>
        <taxon>Hypocreomycetidae</taxon>
        <taxon>Hypocreales</taxon>
        <taxon>Nectriaceae</taxon>
        <taxon>Fusarium</taxon>
        <taxon>Fusarium oxysporum species complex</taxon>
    </lineage>
</organism>
<dbReference type="AlphaFoldDB" id="A0A420N3E7"/>
<feature type="transmembrane region" description="Helical" evidence="7">
    <location>
        <begin position="84"/>
        <end position="108"/>
    </location>
</feature>
<dbReference type="PANTHER" id="PTHR33048:SF92">
    <property type="entry name" value="INTEGRAL MEMBRANE PROTEIN"/>
    <property type="match status" value="1"/>
</dbReference>
<dbReference type="Pfam" id="PF20684">
    <property type="entry name" value="Fung_rhodopsin"/>
    <property type="match status" value="1"/>
</dbReference>
<evidence type="ECO:0000313" key="9">
    <source>
        <dbReference type="EMBL" id="RKK74788.1"/>
    </source>
</evidence>
<keyword evidence="2 7" id="KW-0812">Transmembrane</keyword>
<keyword evidence="3 7" id="KW-1133">Transmembrane helix</keyword>
<keyword evidence="4 7" id="KW-0472">Membrane</keyword>
<feature type="transmembrane region" description="Helical" evidence="7">
    <location>
        <begin position="120"/>
        <end position="143"/>
    </location>
</feature>
<protein>
    <recommendedName>
        <fullName evidence="8">Rhodopsin domain-containing protein</fullName>
    </recommendedName>
</protein>
<evidence type="ECO:0000256" key="5">
    <source>
        <dbReference type="ARBA" id="ARBA00038359"/>
    </source>
</evidence>
<comment type="similarity">
    <text evidence="5">Belongs to the SAT4 family.</text>
</comment>
<feature type="transmembrane region" description="Helical" evidence="7">
    <location>
        <begin position="6"/>
        <end position="29"/>
    </location>
</feature>
<feature type="compositionally biased region" description="Acidic residues" evidence="6">
    <location>
        <begin position="310"/>
        <end position="325"/>
    </location>
</feature>
<dbReference type="VEuPathDB" id="FungiDB:FOZG_13355"/>
<feature type="region of interest" description="Disordered" evidence="6">
    <location>
        <begin position="263"/>
        <end position="343"/>
    </location>
</feature>
<feature type="compositionally biased region" description="Basic and acidic residues" evidence="6">
    <location>
        <begin position="334"/>
        <end position="343"/>
    </location>
</feature>
<dbReference type="InterPro" id="IPR049326">
    <property type="entry name" value="Rhodopsin_dom_fungi"/>
</dbReference>
<dbReference type="VEuPathDB" id="FungiDB:FOIG_12661"/>
<sequence length="423" mass="47632">MDNNTSIGIQAVLLILALVVLVLRCWANYLMKQALFSVPDILAWLGWVFSLGWFICSTLALRILIDNPAVGSELIVNSVEYLKIVLVAEYFFDTGIYFPKISIVLFYWKLIPGILGSLRRVLLAISIYLGCALLTSVLVNTLICVPFSDNWSIENQLKSAWNSYASFCVQWGLNFSTDLLIFFYPFFLLKHLKLHRKQQIALIGIFSLGAITLIVSLSRFIAYNATDFELDDQSGNTLSLAEMSTAVIVVCLPGLRRFIMRSKTSTNRSSSNQPSGYGVHTKITGKGQNTDTSKGQIPPSQYAKWGVRDDEIELEEGDDDDDDDKDITNQSLAEPHKEQKKSEEIHNMEINRFADKQENYTDYEDREGDIPGLDKIGIRERPLKRFQESSSLSPLANTISRLDKEALVLNSKDLDSTVKQIDS</sequence>
<dbReference type="VEuPathDB" id="FungiDB:FOC1_g10000923"/>
<dbReference type="EMBL" id="MRCX01000068">
    <property type="protein sequence ID" value="RKK74788.1"/>
    <property type="molecule type" value="Genomic_DNA"/>
</dbReference>
<dbReference type="VEuPathDB" id="FungiDB:FOXG_20679"/>
<comment type="subcellular location">
    <subcellularLocation>
        <location evidence="1">Membrane</location>
        <topology evidence="1">Multi-pass membrane protein</topology>
    </subcellularLocation>
</comment>
<accession>A0A420N3E7</accession>
<feature type="transmembrane region" description="Helical" evidence="7">
    <location>
        <begin position="41"/>
        <end position="64"/>
    </location>
</feature>